<gene>
    <name evidence="5" type="ORF">HOLleu_44534</name>
</gene>
<evidence type="ECO:0000256" key="4">
    <source>
        <dbReference type="SAM" id="MobiDB-lite"/>
    </source>
</evidence>
<evidence type="ECO:0000256" key="2">
    <source>
        <dbReference type="ARBA" id="ARBA00023065"/>
    </source>
</evidence>
<protein>
    <submittedName>
        <fullName evidence="5">Chloride channel protein 1</fullName>
    </submittedName>
</protein>
<dbReference type="OrthoDB" id="4564at2759"/>
<feature type="region of interest" description="Disordered" evidence="4">
    <location>
        <begin position="98"/>
        <end position="121"/>
    </location>
</feature>
<dbReference type="PANTHER" id="PTHR45720">
    <property type="entry name" value="CHLORIDE CHANNEL PROTEIN 2"/>
    <property type="match status" value="1"/>
</dbReference>
<evidence type="ECO:0000313" key="6">
    <source>
        <dbReference type="Proteomes" id="UP001152320"/>
    </source>
</evidence>
<evidence type="ECO:0000256" key="1">
    <source>
        <dbReference type="ARBA" id="ARBA00022448"/>
    </source>
</evidence>
<dbReference type="GO" id="GO:0005886">
    <property type="term" value="C:plasma membrane"/>
    <property type="evidence" value="ECO:0007669"/>
    <property type="project" value="TreeGrafter"/>
</dbReference>
<dbReference type="AlphaFoldDB" id="A0A9Q0YD56"/>
<dbReference type="GO" id="GO:0005247">
    <property type="term" value="F:voltage-gated chloride channel activity"/>
    <property type="evidence" value="ECO:0007669"/>
    <property type="project" value="TreeGrafter"/>
</dbReference>
<reference evidence="5" key="1">
    <citation type="submission" date="2021-10" db="EMBL/GenBank/DDBJ databases">
        <title>Tropical sea cucumber genome reveals ecological adaptation and Cuvierian tubules defense mechanism.</title>
        <authorList>
            <person name="Chen T."/>
        </authorList>
    </citation>
    <scope>NUCLEOTIDE SEQUENCE</scope>
    <source>
        <strain evidence="5">Nanhai2018</strain>
        <tissue evidence="5">Muscle</tissue>
    </source>
</reference>
<keyword evidence="1" id="KW-0813">Transport</keyword>
<dbReference type="InterPro" id="IPR046342">
    <property type="entry name" value="CBS_dom_sf"/>
</dbReference>
<dbReference type="PANTHER" id="PTHR45720:SF10">
    <property type="entry name" value="CHLORIDE CHANNEL PROTEIN 2"/>
    <property type="match status" value="1"/>
</dbReference>
<comment type="caution">
    <text evidence="5">The sequence shown here is derived from an EMBL/GenBank/DDBJ whole genome shotgun (WGS) entry which is preliminary data.</text>
</comment>
<name>A0A9Q0YD56_HOLLE</name>
<dbReference type="EMBL" id="JAIZAY010000972">
    <property type="protein sequence ID" value="KAJ8017817.1"/>
    <property type="molecule type" value="Genomic_DNA"/>
</dbReference>
<dbReference type="SUPFAM" id="SSF54631">
    <property type="entry name" value="CBS-domain pair"/>
    <property type="match status" value="1"/>
</dbReference>
<sequence>MVKNVKFISWLSTYKDLKDLLDGSGHSSYPLVDSPENMVLLGSMQRGELEYLMEKKIGRARRLIVVAERKMRERGAEEEDREMRAMGQNATIVSFHRQSEGNSEGGGITISPVADGKLTLK</sequence>
<keyword evidence="2" id="KW-0406">Ion transport</keyword>
<evidence type="ECO:0000313" key="5">
    <source>
        <dbReference type="EMBL" id="KAJ8017817.1"/>
    </source>
</evidence>
<organism evidence="5 6">
    <name type="scientific">Holothuria leucospilota</name>
    <name type="common">Black long sea cucumber</name>
    <name type="synonym">Mertensiothuria leucospilota</name>
    <dbReference type="NCBI Taxonomy" id="206669"/>
    <lineage>
        <taxon>Eukaryota</taxon>
        <taxon>Metazoa</taxon>
        <taxon>Echinodermata</taxon>
        <taxon>Eleutherozoa</taxon>
        <taxon>Echinozoa</taxon>
        <taxon>Holothuroidea</taxon>
        <taxon>Aspidochirotacea</taxon>
        <taxon>Aspidochirotida</taxon>
        <taxon>Holothuriidae</taxon>
        <taxon>Holothuria</taxon>
    </lineage>
</organism>
<dbReference type="Proteomes" id="UP001152320">
    <property type="component" value="Unassembled WGS sequence"/>
</dbReference>
<keyword evidence="3" id="KW-0868">Chloride</keyword>
<dbReference type="Gene3D" id="3.10.580.10">
    <property type="entry name" value="CBS-domain"/>
    <property type="match status" value="1"/>
</dbReference>
<keyword evidence="6" id="KW-1185">Reference proteome</keyword>
<dbReference type="InterPro" id="IPR050970">
    <property type="entry name" value="Cl_channel_volt-gated"/>
</dbReference>
<proteinExistence type="predicted"/>
<evidence type="ECO:0000256" key="3">
    <source>
        <dbReference type="ARBA" id="ARBA00023214"/>
    </source>
</evidence>
<accession>A0A9Q0YD56</accession>